<dbReference type="EMBL" id="QEFH01000001">
    <property type="protein sequence ID" value="PVU71710.1"/>
    <property type="molecule type" value="Genomic_DNA"/>
</dbReference>
<reference evidence="1 2" key="1">
    <citation type="journal article" date="2015" name="Appl. Environ. Microbiol.">
        <title>Nanoarchaeota, Their Sulfolobales Host, and Nanoarchaeota Virus Distribution across Yellowstone National Park Hot Springs.</title>
        <authorList>
            <person name="Munson-McGee J.H."/>
            <person name="Field E.K."/>
            <person name="Bateson M."/>
            <person name="Rooney C."/>
            <person name="Stepanauskas R."/>
            <person name="Young M.J."/>
        </authorList>
    </citation>
    <scope>NUCLEOTIDE SEQUENCE [LARGE SCALE GENOMIC DNA]</scope>
    <source>
        <strain evidence="1">SCGC AB-777_O03</strain>
    </source>
</reference>
<sequence>MILVKKYRDNYGYALVLCDKNLYGKKFEEGEFVLELNEFFKGEERERIDEKDLEDIYFIYAVGEESINILKEKKIIEEKDIKRIAGIPYTFVIYL</sequence>
<evidence type="ECO:0000313" key="1">
    <source>
        <dbReference type="EMBL" id="PVU71710.1"/>
    </source>
</evidence>
<accession>A0A2T9WV32</accession>
<name>A0A2T9WV32_NANST</name>
<dbReference type="Pfam" id="PF04242">
    <property type="entry name" value="DUF424"/>
    <property type="match status" value="1"/>
</dbReference>
<gene>
    <name evidence="1" type="ORF">DDW05_00205</name>
</gene>
<dbReference type="Gene3D" id="3.30.1860.10">
    <property type="entry name" value="uncharacterized conserved protein from methanopyrus kandleri domain like"/>
    <property type="match status" value="1"/>
</dbReference>
<dbReference type="AlphaFoldDB" id="A0A2T9WV32"/>
<protein>
    <recommendedName>
        <fullName evidence="3">DUF424 domain-containing protein</fullName>
    </recommendedName>
</protein>
<organism evidence="1 2">
    <name type="scientific">Nanobsidianus stetteri</name>
    <dbReference type="NCBI Taxonomy" id="1294122"/>
    <lineage>
        <taxon>Archaea</taxon>
        <taxon>Nanobdellota</taxon>
        <taxon>Candidatus Nanoarchaeia</taxon>
        <taxon>Nanoarchaeales</taxon>
        <taxon>Nanopusillaceae</taxon>
        <taxon>Candidatus Nanobsidianus</taxon>
    </lineage>
</organism>
<evidence type="ECO:0008006" key="3">
    <source>
        <dbReference type="Google" id="ProtNLM"/>
    </source>
</evidence>
<comment type="caution">
    <text evidence="1">The sequence shown here is derived from an EMBL/GenBank/DDBJ whole genome shotgun (WGS) entry which is preliminary data.</text>
</comment>
<proteinExistence type="predicted"/>
<dbReference type="Proteomes" id="UP000245908">
    <property type="component" value="Unassembled WGS sequence"/>
</dbReference>
<dbReference type="InterPro" id="IPR007355">
    <property type="entry name" value="DUF424"/>
</dbReference>
<evidence type="ECO:0000313" key="2">
    <source>
        <dbReference type="Proteomes" id="UP000245908"/>
    </source>
</evidence>